<dbReference type="InterPro" id="IPR050469">
    <property type="entry name" value="Diguanylate_Cyclase"/>
</dbReference>
<dbReference type="STRING" id="946483.Cenrod_1234"/>
<dbReference type="PANTHER" id="PTHR45138">
    <property type="entry name" value="REGULATORY COMPONENTS OF SENSORY TRANSDUCTION SYSTEM"/>
    <property type="match status" value="1"/>
</dbReference>
<name>U5N737_9BURK</name>
<gene>
    <name evidence="6" type="ORF">Cenrod_1234</name>
</gene>
<dbReference type="SUPFAM" id="SSF55073">
    <property type="entry name" value="Nucleotide cyclase"/>
    <property type="match status" value="1"/>
</dbReference>
<organism evidence="6 7">
    <name type="scientific">Candidatus Symbiobacter mobilis CR</name>
    <dbReference type="NCBI Taxonomy" id="946483"/>
    <lineage>
        <taxon>Bacteria</taxon>
        <taxon>Pseudomonadati</taxon>
        <taxon>Pseudomonadota</taxon>
        <taxon>Betaproteobacteria</taxon>
        <taxon>Burkholderiales</taxon>
        <taxon>Comamonadaceae</taxon>
    </lineage>
</organism>
<evidence type="ECO:0000256" key="2">
    <source>
        <dbReference type="ARBA" id="ARBA00034247"/>
    </source>
</evidence>
<dbReference type="PROSITE" id="PS50885">
    <property type="entry name" value="HAMP"/>
    <property type="match status" value="1"/>
</dbReference>
<evidence type="ECO:0000313" key="6">
    <source>
        <dbReference type="EMBL" id="AGX87326.1"/>
    </source>
</evidence>
<dbReference type="GO" id="GO:0016020">
    <property type="term" value="C:membrane"/>
    <property type="evidence" value="ECO:0007669"/>
    <property type="project" value="InterPro"/>
</dbReference>
<evidence type="ECO:0000259" key="4">
    <source>
        <dbReference type="PROSITE" id="PS50885"/>
    </source>
</evidence>
<dbReference type="Pfam" id="PF00672">
    <property type="entry name" value="HAMP"/>
    <property type="match status" value="1"/>
</dbReference>
<accession>U5N737</accession>
<dbReference type="GO" id="GO:0052621">
    <property type="term" value="F:diguanylate cyclase activity"/>
    <property type="evidence" value="ECO:0007669"/>
    <property type="project" value="UniProtKB-EC"/>
</dbReference>
<dbReference type="KEGG" id="cbx:Cenrod_1234"/>
<dbReference type="SMART" id="SM00267">
    <property type="entry name" value="GGDEF"/>
    <property type="match status" value="1"/>
</dbReference>
<keyword evidence="7" id="KW-1185">Reference proteome</keyword>
<dbReference type="AlphaFoldDB" id="U5N737"/>
<reference evidence="6 7" key="1">
    <citation type="journal article" date="2013" name="Genome Biol.">
        <title>Genomic analysis reveals key aspects of prokaryotic symbiosis in the phototrophic consortium "Chlorochromatium aggregatum".</title>
        <authorList>
            <person name="Liu Z."/>
            <person name="Muller J."/>
            <person name="Li T."/>
            <person name="Alvey R.M."/>
            <person name="Vogl K."/>
            <person name="Frigaard N.U."/>
            <person name="Rockwell N.C."/>
            <person name="Boyd E.S."/>
            <person name="Tomsho L.P."/>
            <person name="Schuster S.C."/>
            <person name="Henke P."/>
            <person name="Rohde M."/>
            <person name="Overmann J."/>
            <person name="Bryant D.A."/>
        </authorList>
    </citation>
    <scope>NUCLEOTIDE SEQUENCE [LARGE SCALE GENOMIC DNA]</scope>
    <source>
        <strain evidence="6">CR</strain>
    </source>
</reference>
<keyword evidence="3" id="KW-1133">Transmembrane helix</keyword>
<dbReference type="Gene3D" id="6.10.340.10">
    <property type="match status" value="1"/>
</dbReference>
<dbReference type="InterPro" id="IPR043128">
    <property type="entry name" value="Rev_trsase/Diguanyl_cyclase"/>
</dbReference>
<dbReference type="GO" id="GO:0007165">
    <property type="term" value="P:signal transduction"/>
    <property type="evidence" value="ECO:0007669"/>
    <property type="project" value="InterPro"/>
</dbReference>
<dbReference type="EC" id="2.7.7.65" evidence="1"/>
<feature type="domain" description="HAMP" evidence="4">
    <location>
        <begin position="197"/>
        <end position="250"/>
    </location>
</feature>
<dbReference type="Pfam" id="PF00990">
    <property type="entry name" value="GGDEF"/>
    <property type="match status" value="1"/>
</dbReference>
<dbReference type="InterPro" id="IPR003660">
    <property type="entry name" value="HAMP_dom"/>
</dbReference>
<dbReference type="HOGENOM" id="CLU_039310_2_1_4"/>
<proteinExistence type="predicted"/>
<keyword evidence="3" id="KW-0472">Membrane</keyword>
<evidence type="ECO:0000259" key="5">
    <source>
        <dbReference type="PROSITE" id="PS50887"/>
    </source>
</evidence>
<dbReference type="Pfam" id="PF17152">
    <property type="entry name" value="CHASE8"/>
    <property type="match status" value="1"/>
</dbReference>
<sequence length="423" mass="46823">MFHKLSIRFKLVVLLAGSAALALLVSSLITSYTTYVTESRASLRVLQQLTSVISENMRAALAFHDVHSAGNILAPLRVDSHILLAVVTDDVGKVWSQYRHPTLSKAQGDAMLQHVRDTITAESQKLFDQEATVEHLHDDCMGVLQTVWFDGKPIGVLAVISDTQRLRTKIRDFILVQLSISLLTLVVLVFLSVRLQALFTRPILDLVAAMHSVAATKDYRHALSVQRSDEFGELYEGFDAMLAEVRERDERLSKLATTDALTGLANRRHAMDVLATMLARSQRKGEPLGVVMLDIDFFKKVNDHYGHPAGDLVLQTVARVLQDSAREYDLVARFGGEEFLVICEGATVEMAAAVAERIRSSVQEYRINLQGDGFLYVTVSLGVHARTPSADDALEGVIESMIKTADEAMYRAKESGRNRFVVG</sequence>
<dbReference type="Proteomes" id="UP000017184">
    <property type="component" value="Chromosome"/>
</dbReference>
<dbReference type="InterPro" id="IPR000160">
    <property type="entry name" value="GGDEF_dom"/>
</dbReference>
<dbReference type="eggNOG" id="COG3706">
    <property type="taxonomic scope" value="Bacteria"/>
</dbReference>
<evidence type="ECO:0000313" key="7">
    <source>
        <dbReference type="Proteomes" id="UP000017184"/>
    </source>
</evidence>
<dbReference type="NCBIfam" id="TIGR00254">
    <property type="entry name" value="GGDEF"/>
    <property type="match status" value="1"/>
</dbReference>
<dbReference type="SUPFAM" id="SSF158472">
    <property type="entry name" value="HAMP domain-like"/>
    <property type="match status" value="1"/>
</dbReference>
<evidence type="ECO:0000256" key="1">
    <source>
        <dbReference type="ARBA" id="ARBA00012528"/>
    </source>
</evidence>
<feature type="domain" description="GGDEF" evidence="5">
    <location>
        <begin position="286"/>
        <end position="423"/>
    </location>
</feature>
<dbReference type="CDD" id="cd01949">
    <property type="entry name" value="GGDEF"/>
    <property type="match status" value="1"/>
</dbReference>
<feature type="transmembrane region" description="Helical" evidence="3">
    <location>
        <begin position="173"/>
        <end position="193"/>
    </location>
</feature>
<dbReference type="EMBL" id="CP004885">
    <property type="protein sequence ID" value="AGX87326.1"/>
    <property type="molecule type" value="Genomic_DNA"/>
</dbReference>
<dbReference type="InterPro" id="IPR033417">
    <property type="entry name" value="CHASE8"/>
</dbReference>
<protein>
    <recommendedName>
        <fullName evidence="1">diguanylate cyclase</fullName>
        <ecNumber evidence="1">2.7.7.65</ecNumber>
    </recommendedName>
</protein>
<dbReference type="InterPro" id="IPR029787">
    <property type="entry name" value="Nucleotide_cyclase"/>
</dbReference>
<evidence type="ECO:0000256" key="3">
    <source>
        <dbReference type="SAM" id="Phobius"/>
    </source>
</evidence>
<dbReference type="CDD" id="cd06225">
    <property type="entry name" value="HAMP"/>
    <property type="match status" value="1"/>
</dbReference>
<dbReference type="Gene3D" id="3.30.70.270">
    <property type="match status" value="1"/>
</dbReference>
<dbReference type="PROSITE" id="PS50887">
    <property type="entry name" value="GGDEF"/>
    <property type="match status" value="1"/>
</dbReference>
<dbReference type="FunFam" id="3.30.70.270:FF:000001">
    <property type="entry name" value="Diguanylate cyclase domain protein"/>
    <property type="match status" value="1"/>
</dbReference>
<dbReference type="PANTHER" id="PTHR45138:SF9">
    <property type="entry name" value="DIGUANYLATE CYCLASE DGCM-RELATED"/>
    <property type="match status" value="1"/>
</dbReference>
<comment type="catalytic activity">
    <reaction evidence="2">
        <text>2 GTP = 3',3'-c-di-GMP + 2 diphosphate</text>
        <dbReference type="Rhea" id="RHEA:24898"/>
        <dbReference type="ChEBI" id="CHEBI:33019"/>
        <dbReference type="ChEBI" id="CHEBI:37565"/>
        <dbReference type="ChEBI" id="CHEBI:58805"/>
        <dbReference type="EC" id="2.7.7.65"/>
    </reaction>
</comment>
<dbReference type="SMART" id="SM00304">
    <property type="entry name" value="HAMP"/>
    <property type="match status" value="1"/>
</dbReference>
<keyword evidence="3" id="KW-0812">Transmembrane</keyword>